<comment type="caution">
    <text evidence="2">The sequence shown here is derived from an EMBL/GenBank/DDBJ whole genome shotgun (WGS) entry which is preliminary data.</text>
</comment>
<dbReference type="PANTHER" id="PTHR21666">
    <property type="entry name" value="PEPTIDASE-RELATED"/>
    <property type="match status" value="1"/>
</dbReference>
<dbReference type="Pfam" id="PF01551">
    <property type="entry name" value="Peptidase_M23"/>
    <property type="match status" value="1"/>
</dbReference>
<reference evidence="3" key="1">
    <citation type="journal article" date="2019" name="Int. J. Syst. Evol. Microbiol.">
        <title>The Global Catalogue of Microorganisms (GCM) 10K type strain sequencing project: providing services to taxonomists for standard genome sequencing and annotation.</title>
        <authorList>
            <consortium name="The Broad Institute Genomics Platform"/>
            <consortium name="The Broad Institute Genome Sequencing Center for Infectious Disease"/>
            <person name="Wu L."/>
            <person name="Ma J."/>
        </authorList>
    </citation>
    <scope>NUCLEOTIDE SEQUENCE [LARGE SCALE GENOMIC DNA]</scope>
    <source>
        <strain evidence="3">KCTC 42447</strain>
    </source>
</reference>
<dbReference type="PANTHER" id="PTHR21666:SF294">
    <property type="entry name" value="PEPTIDASE M23"/>
    <property type="match status" value="1"/>
</dbReference>
<feature type="domain" description="M23ase beta-sheet core" evidence="1">
    <location>
        <begin position="166"/>
        <end position="258"/>
    </location>
</feature>
<keyword evidence="2" id="KW-0378">Hydrolase</keyword>
<dbReference type="InterPro" id="IPR050570">
    <property type="entry name" value="Cell_wall_metabolism_enzyme"/>
</dbReference>
<dbReference type="EMBL" id="JBHRXZ010000016">
    <property type="protein sequence ID" value="MFC3607325.1"/>
    <property type="molecule type" value="Genomic_DNA"/>
</dbReference>
<evidence type="ECO:0000313" key="2">
    <source>
        <dbReference type="EMBL" id="MFC3607325.1"/>
    </source>
</evidence>
<accession>A0ABV7T2G7</accession>
<dbReference type="Gene3D" id="2.70.70.10">
    <property type="entry name" value="Glucose Permease (Domain IIA)"/>
    <property type="match status" value="1"/>
</dbReference>
<name>A0ABV7T2G7_9GAMM</name>
<dbReference type="CDD" id="cd12797">
    <property type="entry name" value="M23_peptidase"/>
    <property type="match status" value="1"/>
</dbReference>
<dbReference type="InterPro" id="IPR016047">
    <property type="entry name" value="M23ase_b-sheet_dom"/>
</dbReference>
<proteinExistence type="predicted"/>
<evidence type="ECO:0000259" key="1">
    <source>
        <dbReference type="Pfam" id="PF01551"/>
    </source>
</evidence>
<dbReference type="EC" id="3.4.24.-" evidence="2"/>
<organism evidence="2 3">
    <name type="scientific">Stutzerimonas tarimensis</name>
    <dbReference type="NCBI Taxonomy" id="1507735"/>
    <lineage>
        <taxon>Bacteria</taxon>
        <taxon>Pseudomonadati</taxon>
        <taxon>Pseudomonadota</taxon>
        <taxon>Gammaproteobacteria</taxon>
        <taxon>Pseudomonadales</taxon>
        <taxon>Pseudomonadaceae</taxon>
        <taxon>Stutzerimonas</taxon>
    </lineage>
</organism>
<dbReference type="InterPro" id="IPR011055">
    <property type="entry name" value="Dup_hybrid_motif"/>
</dbReference>
<dbReference type="GO" id="GO:0016787">
    <property type="term" value="F:hydrolase activity"/>
    <property type="evidence" value="ECO:0007669"/>
    <property type="project" value="UniProtKB-KW"/>
</dbReference>
<sequence>MRHVWMIAGLALAVGMTDVAQRAQASSAQKDRGRTVTQAKDGVRLEIRHSGDAQTMDVYNDLDMPVSVVISVTNAVNMTGVRSGPIHRSIPPRSKVRMATLRKRDTNFPMIYRHSFNYAIDYSPNPGEAGPVVGPAYELPWQGGPFRISQGAGGDFSHNSPKGRFAVDVAMPVGTPIIAARGGKVLAVNNNQAGRLPNAGGNFVRILHEDGTHGAYLHLQRGSVAVKPGDRVEAGELLGKSGNTGRSTGPHLHFVVQKEIEGSLVSIPFRFRHAVGGLPNFARMP</sequence>
<protein>
    <submittedName>
        <fullName evidence="2">M23 family metallopeptidase</fullName>
        <ecNumber evidence="2">3.4.24.-</ecNumber>
    </submittedName>
</protein>
<keyword evidence="3" id="KW-1185">Reference proteome</keyword>
<dbReference type="Proteomes" id="UP001595630">
    <property type="component" value="Unassembled WGS sequence"/>
</dbReference>
<gene>
    <name evidence="2" type="ORF">ACFOMF_05990</name>
</gene>
<dbReference type="SUPFAM" id="SSF51261">
    <property type="entry name" value="Duplicated hybrid motif"/>
    <property type="match status" value="1"/>
</dbReference>
<dbReference type="RefSeq" id="WP_386362269.1">
    <property type="nucleotide sequence ID" value="NZ_JBHRXZ010000016.1"/>
</dbReference>
<evidence type="ECO:0000313" key="3">
    <source>
        <dbReference type="Proteomes" id="UP001595630"/>
    </source>
</evidence>